<feature type="region of interest" description="Disordered" evidence="1">
    <location>
        <begin position="156"/>
        <end position="222"/>
    </location>
</feature>
<comment type="caution">
    <text evidence="2">The sequence shown here is derived from an EMBL/GenBank/DDBJ whole genome shotgun (WGS) entry which is preliminary data.</text>
</comment>
<feature type="compositionally biased region" description="Basic residues" evidence="1">
    <location>
        <begin position="182"/>
        <end position="201"/>
    </location>
</feature>
<evidence type="ECO:0000256" key="1">
    <source>
        <dbReference type="SAM" id="MobiDB-lite"/>
    </source>
</evidence>
<organism evidence="2 3">
    <name type="scientific">Mycena albidolilacea</name>
    <dbReference type="NCBI Taxonomy" id="1033008"/>
    <lineage>
        <taxon>Eukaryota</taxon>
        <taxon>Fungi</taxon>
        <taxon>Dikarya</taxon>
        <taxon>Basidiomycota</taxon>
        <taxon>Agaricomycotina</taxon>
        <taxon>Agaricomycetes</taxon>
        <taxon>Agaricomycetidae</taxon>
        <taxon>Agaricales</taxon>
        <taxon>Marasmiineae</taxon>
        <taxon>Mycenaceae</taxon>
        <taxon>Mycena</taxon>
    </lineage>
</organism>
<keyword evidence="3" id="KW-1185">Reference proteome</keyword>
<dbReference type="Proteomes" id="UP001218218">
    <property type="component" value="Unassembled WGS sequence"/>
</dbReference>
<accession>A0AAD6Z4V4</accession>
<proteinExistence type="predicted"/>
<feature type="compositionally biased region" description="Low complexity" evidence="1">
    <location>
        <begin position="169"/>
        <end position="181"/>
    </location>
</feature>
<protein>
    <submittedName>
        <fullName evidence="2">Uncharacterized protein</fullName>
    </submittedName>
</protein>
<dbReference type="AlphaFoldDB" id="A0AAD6Z4V4"/>
<gene>
    <name evidence="2" type="ORF">DFH08DRAFT_824112</name>
</gene>
<evidence type="ECO:0000313" key="3">
    <source>
        <dbReference type="Proteomes" id="UP001218218"/>
    </source>
</evidence>
<feature type="compositionally biased region" description="Basic and acidic residues" evidence="1">
    <location>
        <begin position="204"/>
        <end position="222"/>
    </location>
</feature>
<feature type="region of interest" description="Disordered" evidence="1">
    <location>
        <begin position="45"/>
        <end position="102"/>
    </location>
</feature>
<evidence type="ECO:0000313" key="2">
    <source>
        <dbReference type="EMBL" id="KAJ7307800.1"/>
    </source>
</evidence>
<dbReference type="EMBL" id="JARIHO010000087">
    <property type="protein sequence ID" value="KAJ7307800.1"/>
    <property type="molecule type" value="Genomic_DNA"/>
</dbReference>
<reference evidence="2" key="1">
    <citation type="submission" date="2023-03" db="EMBL/GenBank/DDBJ databases">
        <title>Massive genome expansion in bonnet fungi (Mycena s.s.) driven by repeated elements and novel gene families across ecological guilds.</title>
        <authorList>
            <consortium name="Lawrence Berkeley National Laboratory"/>
            <person name="Harder C.B."/>
            <person name="Miyauchi S."/>
            <person name="Viragh M."/>
            <person name="Kuo A."/>
            <person name="Thoen E."/>
            <person name="Andreopoulos B."/>
            <person name="Lu D."/>
            <person name="Skrede I."/>
            <person name="Drula E."/>
            <person name="Henrissat B."/>
            <person name="Morin E."/>
            <person name="Kohler A."/>
            <person name="Barry K."/>
            <person name="LaButti K."/>
            <person name="Morin E."/>
            <person name="Salamov A."/>
            <person name="Lipzen A."/>
            <person name="Mereny Z."/>
            <person name="Hegedus B."/>
            <person name="Baldrian P."/>
            <person name="Stursova M."/>
            <person name="Weitz H."/>
            <person name="Taylor A."/>
            <person name="Grigoriev I.V."/>
            <person name="Nagy L.G."/>
            <person name="Martin F."/>
            <person name="Kauserud H."/>
        </authorList>
    </citation>
    <scope>NUCLEOTIDE SEQUENCE</scope>
    <source>
        <strain evidence="2">CBHHK002</strain>
    </source>
</reference>
<sequence>MARIEGRQRAVTWRRVQGDGAEGTWRGVRRWPRSAYRCAEGRVHTAAGAGRRRSGEMEAARDDGEGRQVWVRRHRSGGARQRGGGRGCGRGAGPTYQHGDGCAEKAQRRGKCGTKQACSRGVWVTEASAGSSTPACEAGGGAGMSDSCVKRIQALGGSSPATTGRRTGSCRAGQRAAGSGQRARKERHRGCGGRQRVRRARTASAKEARWVRRRERSGVRDF</sequence>
<name>A0AAD6Z4V4_9AGAR</name>
<feature type="compositionally biased region" description="Basic and acidic residues" evidence="1">
    <location>
        <begin position="53"/>
        <end position="66"/>
    </location>
</feature>
<feature type="compositionally biased region" description="Gly residues" evidence="1">
    <location>
        <begin position="80"/>
        <end position="92"/>
    </location>
</feature>